<comment type="caution">
    <text evidence="3">The sequence shown here is derived from an EMBL/GenBank/DDBJ whole genome shotgun (WGS) entry which is preliminary data.</text>
</comment>
<dbReference type="InterPro" id="IPR036237">
    <property type="entry name" value="Xyl_isomerase-like_sf"/>
</dbReference>
<organism evidence="3 4">
    <name type="scientific">Microbacterium soli</name>
    <dbReference type="NCBI Taxonomy" id="446075"/>
    <lineage>
        <taxon>Bacteria</taxon>
        <taxon>Bacillati</taxon>
        <taxon>Actinomycetota</taxon>
        <taxon>Actinomycetes</taxon>
        <taxon>Micrococcales</taxon>
        <taxon>Microbacteriaceae</taxon>
        <taxon>Microbacterium</taxon>
    </lineage>
</organism>
<dbReference type="EMBL" id="BAABCP010000001">
    <property type="protein sequence ID" value="GAA3939473.1"/>
    <property type="molecule type" value="Genomic_DNA"/>
</dbReference>
<dbReference type="SUPFAM" id="SSF51658">
    <property type="entry name" value="Xylose isomerase-like"/>
    <property type="match status" value="1"/>
</dbReference>
<keyword evidence="3" id="KW-0413">Isomerase</keyword>
<accession>A0ABP7NB89</accession>
<name>A0ABP7NB89_9MICO</name>
<dbReference type="Proteomes" id="UP001501591">
    <property type="component" value="Unassembled WGS sequence"/>
</dbReference>
<dbReference type="Gene3D" id="3.20.20.150">
    <property type="entry name" value="Divalent-metal-dependent TIM barrel enzymes"/>
    <property type="match status" value="1"/>
</dbReference>
<sequence length="257" mass="28027">MEEMEMIMRPGLCSVTFRRLDPEQIIALAAEAQLEAIEWGGDVHVPAGDVDRAARIARATTDAGLAVCSYGSYFHADPGESITSVLDSAQALGADRVRIWAGRVDSAQAASEEYARIVAVLRDAAAEASDRRIALALEYHRGTVADGPDAVLRLLADVAHPALTTYWQPSVGISDDVVLAEFDAIAAHTSALHVFSWWPQAERRRLHERAAMWQRILDVAAALPVPPRDALLEFLPDDDPALLTVESATLRRWLARS</sequence>
<protein>
    <submittedName>
        <fullName evidence="3">Sugar phosphate isomerase/epimerase</fullName>
    </submittedName>
</protein>
<keyword evidence="1" id="KW-0119">Carbohydrate metabolism</keyword>
<evidence type="ECO:0000313" key="3">
    <source>
        <dbReference type="EMBL" id="GAA3939473.1"/>
    </source>
</evidence>
<reference evidence="4" key="1">
    <citation type="journal article" date="2019" name="Int. J. Syst. Evol. Microbiol.">
        <title>The Global Catalogue of Microorganisms (GCM) 10K type strain sequencing project: providing services to taxonomists for standard genome sequencing and annotation.</title>
        <authorList>
            <consortium name="The Broad Institute Genomics Platform"/>
            <consortium name="The Broad Institute Genome Sequencing Center for Infectious Disease"/>
            <person name="Wu L."/>
            <person name="Ma J."/>
        </authorList>
    </citation>
    <scope>NUCLEOTIDE SEQUENCE [LARGE SCALE GENOMIC DNA]</scope>
    <source>
        <strain evidence="4">JCM 17024</strain>
    </source>
</reference>
<evidence type="ECO:0000256" key="1">
    <source>
        <dbReference type="ARBA" id="ARBA00023277"/>
    </source>
</evidence>
<gene>
    <name evidence="3" type="ORF">GCM10022383_16800</name>
</gene>
<keyword evidence="4" id="KW-1185">Reference proteome</keyword>
<dbReference type="GO" id="GO:0016853">
    <property type="term" value="F:isomerase activity"/>
    <property type="evidence" value="ECO:0007669"/>
    <property type="project" value="UniProtKB-KW"/>
</dbReference>
<proteinExistence type="predicted"/>
<dbReference type="Pfam" id="PF01261">
    <property type="entry name" value="AP_endonuc_2"/>
    <property type="match status" value="1"/>
</dbReference>
<dbReference type="PANTHER" id="PTHR12110">
    <property type="entry name" value="HYDROXYPYRUVATE ISOMERASE"/>
    <property type="match status" value="1"/>
</dbReference>
<dbReference type="PANTHER" id="PTHR12110:SF41">
    <property type="entry name" value="INOSOSE DEHYDRATASE"/>
    <property type="match status" value="1"/>
</dbReference>
<feature type="domain" description="Xylose isomerase-like TIM barrel" evidence="2">
    <location>
        <begin position="26"/>
        <end position="173"/>
    </location>
</feature>
<dbReference type="InterPro" id="IPR050312">
    <property type="entry name" value="IolE/XylAMocC-like"/>
</dbReference>
<evidence type="ECO:0000259" key="2">
    <source>
        <dbReference type="Pfam" id="PF01261"/>
    </source>
</evidence>
<evidence type="ECO:0000313" key="4">
    <source>
        <dbReference type="Proteomes" id="UP001501591"/>
    </source>
</evidence>
<dbReference type="InterPro" id="IPR013022">
    <property type="entry name" value="Xyl_isomerase-like_TIM-brl"/>
</dbReference>